<name>A0ABU6W9U8_9FABA</name>
<dbReference type="Proteomes" id="UP001341840">
    <property type="component" value="Unassembled WGS sequence"/>
</dbReference>
<evidence type="ECO:0000313" key="2">
    <source>
        <dbReference type="EMBL" id="MED6182144.1"/>
    </source>
</evidence>
<reference evidence="2 3" key="1">
    <citation type="journal article" date="2023" name="Plants (Basel)">
        <title>Bridging the Gap: Combining Genomics and Transcriptomics Approaches to Understand Stylosanthes scabra, an Orphan Legume from the Brazilian Caatinga.</title>
        <authorList>
            <person name="Ferreira-Neto J.R.C."/>
            <person name="da Silva M.D."/>
            <person name="Binneck E."/>
            <person name="de Melo N.F."/>
            <person name="da Silva R.H."/>
            <person name="de Melo A.L.T.M."/>
            <person name="Pandolfi V."/>
            <person name="Bustamante F.O."/>
            <person name="Brasileiro-Vidal A.C."/>
            <person name="Benko-Iseppon A.M."/>
        </authorList>
    </citation>
    <scope>NUCLEOTIDE SEQUENCE [LARGE SCALE GENOMIC DNA]</scope>
    <source>
        <tissue evidence="2">Leaves</tissue>
    </source>
</reference>
<sequence length="473" mass="53780">MSEKDGIDSLVLRWSSEARMSEKDGIDSLALDWSWYAYKNIIDSLMLEWDEDNNIVDLQIENDILDKLRPHSNLKVLRIEGYRGKRFPDWLGNSSYHNITKVSLDRCRNCRTLPSLGQLPSLKRLEISDFSSVETVGDEFYRSDESCLETPFPMLETLSFYNVPCWKEWRCSSDFNALPRLRELSIWECPMLRGDLPNQLPSLQSLQIQNCEQLTSSGVHGRGHYCRKLEFQMDGQHHSLQELFIWDSCDSVTSLLLDSFPKLVRVSIGGCKKMETVVVSRSLSCLRSLNIQNCGSLKSASTLWMLAPQLKDLILLGCPEIELSATGYPHSSLRFLSISYSEELVSSAAFMNSQFHGLSHLVIDGKDDKSESVKCLPKEGWLPPSLESLELNDIKSVETLECKGLAHLTSLQQLSIDDCPKLENIEGEKLPASLIRLKIYDSPLLGKKCEMKDPQVWPKVSHIRKIQVDGTWI</sequence>
<dbReference type="EMBL" id="JASCZI010181338">
    <property type="protein sequence ID" value="MED6182144.1"/>
    <property type="molecule type" value="Genomic_DNA"/>
</dbReference>
<dbReference type="InterPro" id="IPR056789">
    <property type="entry name" value="LRR_R13L1-DRL21"/>
</dbReference>
<dbReference type="InterPro" id="IPR032675">
    <property type="entry name" value="LRR_dom_sf"/>
</dbReference>
<gene>
    <name evidence="2" type="ORF">PIB30_025861</name>
</gene>
<organism evidence="2 3">
    <name type="scientific">Stylosanthes scabra</name>
    <dbReference type="NCBI Taxonomy" id="79078"/>
    <lineage>
        <taxon>Eukaryota</taxon>
        <taxon>Viridiplantae</taxon>
        <taxon>Streptophyta</taxon>
        <taxon>Embryophyta</taxon>
        <taxon>Tracheophyta</taxon>
        <taxon>Spermatophyta</taxon>
        <taxon>Magnoliopsida</taxon>
        <taxon>eudicotyledons</taxon>
        <taxon>Gunneridae</taxon>
        <taxon>Pentapetalae</taxon>
        <taxon>rosids</taxon>
        <taxon>fabids</taxon>
        <taxon>Fabales</taxon>
        <taxon>Fabaceae</taxon>
        <taxon>Papilionoideae</taxon>
        <taxon>50 kb inversion clade</taxon>
        <taxon>dalbergioids sensu lato</taxon>
        <taxon>Dalbergieae</taxon>
        <taxon>Pterocarpus clade</taxon>
        <taxon>Stylosanthes</taxon>
    </lineage>
</organism>
<evidence type="ECO:0000313" key="3">
    <source>
        <dbReference type="Proteomes" id="UP001341840"/>
    </source>
</evidence>
<feature type="domain" description="R13L1/DRL21-like LRR repeat region" evidence="1">
    <location>
        <begin position="39"/>
        <end position="129"/>
    </location>
</feature>
<accession>A0ABU6W9U8</accession>
<dbReference type="Gene3D" id="3.80.10.10">
    <property type="entry name" value="Ribonuclease Inhibitor"/>
    <property type="match status" value="3"/>
</dbReference>
<evidence type="ECO:0000259" key="1">
    <source>
        <dbReference type="Pfam" id="PF25019"/>
    </source>
</evidence>
<proteinExistence type="predicted"/>
<dbReference type="Pfam" id="PF25019">
    <property type="entry name" value="LRR_R13L1-DRL21"/>
    <property type="match status" value="1"/>
</dbReference>
<dbReference type="PANTHER" id="PTHR47186:SF42">
    <property type="entry name" value="DISEASE RESISTANCE RPP13-LIKE PROTEIN 1"/>
    <property type="match status" value="1"/>
</dbReference>
<comment type="caution">
    <text evidence="2">The sequence shown here is derived from an EMBL/GenBank/DDBJ whole genome shotgun (WGS) entry which is preliminary data.</text>
</comment>
<protein>
    <recommendedName>
        <fullName evidence="1">R13L1/DRL21-like LRR repeat region domain-containing protein</fullName>
    </recommendedName>
</protein>
<dbReference type="SUPFAM" id="SSF52047">
    <property type="entry name" value="RNI-like"/>
    <property type="match status" value="1"/>
</dbReference>
<keyword evidence="3" id="KW-1185">Reference proteome</keyword>
<dbReference type="PANTHER" id="PTHR47186">
    <property type="entry name" value="LEUCINE-RICH REPEAT-CONTAINING PROTEIN 57"/>
    <property type="match status" value="1"/>
</dbReference>